<comment type="caution">
    <text evidence="4">The sequence shown here is derived from an EMBL/GenBank/DDBJ whole genome shotgun (WGS) entry which is preliminary data.</text>
</comment>
<evidence type="ECO:0000313" key="5">
    <source>
        <dbReference type="Proteomes" id="UP000037460"/>
    </source>
</evidence>
<protein>
    <submittedName>
        <fullName evidence="4">Ankyrin repeat domain-containing protein 1</fullName>
    </submittedName>
</protein>
<keyword evidence="5" id="KW-1185">Reference proteome</keyword>
<evidence type="ECO:0000256" key="2">
    <source>
        <dbReference type="ARBA" id="ARBA00023043"/>
    </source>
</evidence>
<name>A0A0M0JGN8_9EUKA</name>
<dbReference type="Gene3D" id="1.25.40.20">
    <property type="entry name" value="Ankyrin repeat-containing domain"/>
    <property type="match status" value="1"/>
</dbReference>
<feature type="repeat" description="ANK" evidence="3">
    <location>
        <begin position="90"/>
        <end position="122"/>
    </location>
</feature>
<dbReference type="PROSITE" id="PS50088">
    <property type="entry name" value="ANK_REPEAT"/>
    <property type="match status" value="1"/>
</dbReference>
<dbReference type="Pfam" id="PF12796">
    <property type="entry name" value="Ank_2"/>
    <property type="match status" value="1"/>
</dbReference>
<dbReference type="EMBL" id="JWZX01002930">
    <property type="protein sequence ID" value="KOO25781.1"/>
    <property type="molecule type" value="Genomic_DNA"/>
</dbReference>
<dbReference type="AlphaFoldDB" id="A0A0M0JGN8"/>
<accession>A0A0M0JGN8</accession>
<sequence>MPPQEDLVPKQPTRSRAAKSVHDLAFLNACRKGELLVAMELLDNTALGVRLEVEDKDGAQGMHWACLGGQLEVIAWLHERGVPLDVQTTHGAQPIHWASYGGQIACAQWLVARGVALDVEDSHGQQPVHWATRSSQYATARWLQQRYVSYK</sequence>
<keyword evidence="2 3" id="KW-0040">ANK repeat</keyword>
<evidence type="ECO:0000313" key="4">
    <source>
        <dbReference type="EMBL" id="KOO25781.1"/>
    </source>
</evidence>
<dbReference type="InterPro" id="IPR002110">
    <property type="entry name" value="Ankyrin_rpt"/>
</dbReference>
<dbReference type="SUPFAM" id="SSF48403">
    <property type="entry name" value="Ankyrin repeat"/>
    <property type="match status" value="1"/>
</dbReference>
<dbReference type="PANTHER" id="PTHR24198:SF165">
    <property type="entry name" value="ANKYRIN REPEAT-CONTAINING PROTEIN-RELATED"/>
    <property type="match status" value="1"/>
</dbReference>
<organism evidence="4 5">
    <name type="scientific">Chrysochromulina tobinii</name>
    <dbReference type="NCBI Taxonomy" id="1460289"/>
    <lineage>
        <taxon>Eukaryota</taxon>
        <taxon>Haptista</taxon>
        <taxon>Haptophyta</taxon>
        <taxon>Prymnesiophyceae</taxon>
        <taxon>Prymnesiales</taxon>
        <taxon>Chrysochromulinaceae</taxon>
        <taxon>Chrysochromulina</taxon>
    </lineage>
</organism>
<dbReference type="OrthoDB" id="194358at2759"/>
<dbReference type="PANTHER" id="PTHR24198">
    <property type="entry name" value="ANKYRIN REPEAT AND PROTEIN KINASE DOMAIN-CONTAINING PROTEIN"/>
    <property type="match status" value="1"/>
</dbReference>
<proteinExistence type="predicted"/>
<gene>
    <name evidence="4" type="ORF">Ctob_004453</name>
</gene>
<dbReference type="Proteomes" id="UP000037460">
    <property type="component" value="Unassembled WGS sequence"/>
</dbReference>
<dbReference type="InterPro" id="IPR036770">
    <property type="entry name" value="Ankyrin_rpt-contain_sf"/>
</dbReference>
<evidence type="ECO:0000256" key="3">
    <source>
        <dbReference type="PROSITE-ProRule" id="PRU00023"/>
    </source>
</evidence>
<dbReference type="SMART" id="SM00248">
    <property type="entry name" value="ANK"/>
    <property type="match status" value="3"/>
</dbReference>
<reference evidence="5" key="1">
    <citation type="journal article" date="2015" name="PLoS Genet.">
        <title>Genome Sequence and Transcriptome Analyses of Chrysochromulina tobin: Metabolic Tools for Enhanced Algal Fitness in the Prominent Order Prymnesiales (Haptophyceae).</title>
        <authorList>
            <person name="Hovde B.T."/>
            <person name="Deodato C.R."/>
            <person name="Hunsperger H.M."/>
            <person name="Ryken S.A."/>
            <person name="Yost W."/>
            <person name="Jha R.K."/>
            <person name="Patterson J."/>
            <person name="Monnat R.J. Jr."/>
            <person name="Barlow S.B."/>
            <person name="Starkenburg S.R."/>
            <person name="Cattolico R.A."/>
        </authorList>
    </citation>
    <scope>NUCLEOTIDE SEQUENCE</scope>
    <source>
        <strain evidence="5">CCMP291</strain>
    </source>
</reference>
<evidence type="ECO:0000256" key="1">
    <source>
        <dbReference type="ARBA" id="ARBA00022737"/>
    </source>
</evidence>
<keyword evidence="1" id="KW-0677">Repeat</keyword>